<dbReference type="PROSITE" id="PS50910">
    <property type="entry name" value="HEPN"/>
    <property type="match status" value="1"/>
</dbReference>
<organism evidence="2 3">
    <name type="scientific">Ravibacter arvi</name>
    <dbReference type="NCBI Taxonomy" id="2051041"/>
    <lineage>
        <taxon>Bacteria</taxon>
        <taxon>Pseudomonadati</taxon>
        <taxon>Bacteroidota</taxon>
        <taxon>Cytophagia</taxon>
        <taxon>Cytophagales</taxon>
        <taxon>Spirosomataceae</taxon>
        <taxon>Ravibacter</taxon>
    </lineage>
</organism>
<proteinExistence type="predicted"/>
<dbReference type="Gene3D" id="1.20.120.330">
    <property type="entry name" value="Nucleotidyltransferases domain 2"/>
    <property type="match status" value="1"/>
</dbReference>
<keyword evidence="3" id="KW-1185">Reference proteome</keyword>
<dbReference type="InterPro" id="IPR007842">
    <property type="entry name" value="HEPN_dom"/>
</dbReference>
<comment type="caution">
    <text evidence="2">The sequence shown here is derived from an EMBL/GenBank/DDBJ whole genome shotgun (WGS) entry which is preliminary data.</text>
</comment>
<feature type="domain" description="HEPN" evidence="1">
    <location>
        <begin position="189"/>
        <end position="297"/>
    </location>
</feature>
<gene>
    <name evidence="2" type="ORF">GCM10023091_32070</name>
</gene>
<dbReference type="SMART" id="SM00748">
    <property type="entry name" value="HEPN"/>
    <property type="match status" value="1"/>
</dbReference>
<dbReference type="EMBL" id="BAABEY010000029">
    <property type="protein sequence ID" value="GAA4443469.1"/>
    <property type="molecule type" value="Genomic_DNA"/>
</dbReference>
<reference evidence="3" key="1">
    <citation type="journal article" date="2019" name="Int. J. Syst. Evol. Microbiol.">
        <title>The Global Catalogue of Microorganisms (GCM) 10K type strain sequencing project: providing services to taxonomists for standard genome sequencing and annotation.</title>
        <authorList>
            <consortium name="The Broad Institute Genomics Platform"/>
            <consortium name="The Broad Institute Genome Sequencing Center for Infectious Disease"/>
            <person name="Wu L."/>
            <person name="Ma J."/>
        </authorList>
    </citation>
    <scope>NUCLEOTIDE SEQUENCE [LARGE SCALE GENOMIC DNA]</scope>
    <source>
        <strain evidence="3">JCM 31920</strain>
    </source>
</reference>
<accession>A0ABP8M4U6</accession>
<name>A0ABP8M4U6_9BACT</name>
<protein>
    <recommendedName>
        <fullName evidence="1">HEPN domain-containing protein</fullName>
    </recommendedName>
</protein>
<evidence type="ECO:0000313" key="3">
    <source>
        <dbReference type="Proteomes" id="UP001501508"/>
    </source>
</evidence>
<dbReference type="Proteomes" id="UP001501508">
    <property type="component" value="Unassembled WGS sequence"/>
</dbReference>
<sequence length="488" mass="55515">MLSNSISYDHPHIEAMPGGQMYFFENLIAMIEAVYLTNRPSVVRVDKQPEEGEAEIGKSAVTGSDENLANRLVAAIVESVPADAIFLLKDAVTLEISNLVVFIENKEQNPISDFRELIRERISPIAPDTVNVFTTHYFKSVTDRKDALYFTLALEGAQRIYLKEGQEFTVPALPAKFSDRVWLVFESFSRKAKSFHTMAKGHVEKGENELTTFFCHQACELSLTALLYAMTGYRDKTHHIGRRLGQARLLNPKLSEELFGSEMLVLLEQAYVKSRYNAGFRVSEEQAADLVEKTGQLIVLVEETFLATRAKFDRSNEPTAELSIENPVEASDIPARSDQQRIQSELEEFFDSYKPHEFATRWRTILEAYSARDYYRLGSPSDVVYAIEKLSDLMKVAHEIYQQLSIEESPNDTPETFTSIGSAHSTIRQFFEARSLEEWERCLRHVLFFALSTDDPDDGGCKEDTLWLYNMVCGLVEGCWEVRKISPT</sequence>
<dbReference type="Pfam" id="PF05168">
    <property type="entry name" value="HEPN"/>
    <property type="match status" value="1"/>
</dbReference>
<dbReference type="SUPFAM" id="SSF81593">
    <property type="entry name" value="Nucleotidyltransferase substrate binding subunit/domain"/>
    <property type="match status" value="1"/>
</dbReference>
<evidence type="ECO:0000313" key="2">
    <source>
        <dbReference type="EMBL" id="GAA4443469.1"/>
    </source>
</evidence>
<evidence type="ECO:0000259" key="1">
    <source>
        <dbReference type="PROSITE" id="PS50910"/>
    </source>
</evidence>